<dbReference type="VEuPathDB" id="FungiDB:BDBG_06245"/>
<sequence>MQNGGSFSAVPDFQLAPTKGTLIIQFPLSSYAPVLARCGHDLPVLLQVPGDKASEITAASTLTGSIDVSPTVLCQLGRRYQTLKALEDAHDPQSVKRPARLLQKPALRTVGWLTSDGGADVKNA</sequence>
<gene>
    <name evidence="1" type="ORF">BDBG_06245</name>
</gene>
<reference evidence="2" key="1">
    <citation type="journal article" date="2015" name="PLoS Genet.">
        <title>The dynamic genome and transcriptome of the human fungal pathogen Blastomyces and close relative Emmonsia.</title>
        <authorList>
            <person name="Munoz J.F."/>
            <person name="Gauthier G.M."/>
            <person name="Desjardins C.A."/>
            <person name="Gallo J.E."/>
            <person name="Holder J."/>
            <person name="Sullivan T.D."/>
            <person name="Marty A.J."/>
            <person name="Carmen J.C."/>
            <person name="Chen Z."/>
            <person name="Ding L."/>
            <person name="Gujja S."/>
            <person name="Magrini V."/>
            <person name="Misas E."/>
            <person name="Mitreva M."/>
            <person name="Priest M."/>
            <person name="Saif S."/>
            <person name="Whiston E.A."/>
            <person name="Young S."/>
            <person name="Zeng Q."/>
            <person name="Goldman W.E."/>
            <person name="Mardis E.R."/>
            <person name="Taylor J.W."/>
            <person name="McEwen J.G."/>
            <person name="Clay O.K."/>
            <person name="Klein B.S."/>
            <person name="Cuomo C.A."/>
        </authorList>
    </citation>
    <scope>NUCLEOTIDE SEQUENCE [LARGE SCALE GENOMIC DNA]</scope>
    <source>
        <strain evidence="2">SLH14081</strain>
    </source>
</reference>
<organism evidence="1 2">
    <name type="scientific">Blastomyces gilchristii (strain SLH14081)</name>
    <name type="common">Blastomyces dermatitidis</name>
    <dbReference type="NCBI Taxonomy" id="559298"/>
    <lineage>
        <taxon>Eukaryota</taxon>
        <taxon>Fungi</taxon>
        <taxon>Dikarya</taxon>
        <taxon>Ascomycota</taxon>
        <taxon>Pezizomycotina</taxon>
        <taxon>Eurotiomycetes</taxon>
        <taxon>Eurotiomycetidae</taxon>
        <taxon>Onygenales</taxon>
        <taxon>Ajellomycetaceae</taxon>
        <taxon>Blastomyces</taxon>
    </lineage>
</organism>
<dbReference type="GeneID" id="8503376"/>
<dbReference type="EMBL" id="GG657460">
    <property type="protein sequence ID" value="OAT10404.1"/>
    <property type="molecule type" value="Genomic_DNA"/>
</dbReference>
<evidence type="ECO:0000313" key="2">
    <source>
        <dbReference type="Proteomes" id="UP000002038"/>
    </source>
</evidence>
<proteinExistence type="predicted"/>
<evidence type="ECO:0000313" key="1">
    <source>
        <dbReference type="EMBL" id="OAT10404.1"/>
    </source>
</evidence>
<protein>
    <submittedName>
        <fullName evidence="1">Uncharacterized protein</fullName>
    </submittedName>
</protein>
<dbReference type="OrthoDB" id="5300765at2759"/>
<dbReference type="RefSeq" id="XP_002623397.1">
    <property type="nucleotide sequence ID" value="XM_002623351.1"/>
</dbReference>
<accession>A0A179UQW5</accession>
<name>A0A179UQW5_BLAGS</name>
<dbReference type="KEGG" id="bgh:BDBG_06245"/>
<keyword evidence="2" id="KW-1185">Reference proteome</keyword>
<dbReference type="AlphaFoldDB" id="A0A179UQW5"/>
<dbReference type="Proteomes" id="UP000002038">
    <property type="component" value="Unassembled WGS sequence"/>
</dbReference>